<evidence type="ECO:0000259" key="1">
    <source>
        <dbReference type="Pfam" id="PF03551"/>
    </source>
</evidence>
<dbReference type="Gene3D" id="1.10.10.10">
    <property type="entry name" value="Winged helix-like DNA-binding domain superfamily/Winged helix DNA-binding domain"/>
    <property type="match status" value="1"/>
</dbReference>
<dbReference type="EMBL" id="CAKJTJ010000009">
    <property type="protein sequence ID" value="CAG9621323.1"/>
    <property type="molecule type" value="Genomic_DNA"/>
</dbReference>
<dbReference type="Proteomes" id="UP000789833">
    <property type="component" value="Unassembled WGS sequence"/>
</dbReference>
<proteinExistence type="predicted"/>
<name>A0ABN8ADZ4_9BACI</name>
<dbReference type="RefSeq" id="WP_230501216.1">
    <property type="nucleotide sequence ID" value="NZ_CAKJTJ010000009.1"/>
</dbReference>
<dbReference type="SUPFAM" id="SSF46785">
    <property type="entry name" value="Winged helix' DNA-binding domain"/>
    <property type="match status" value="1"/>
</dbReference>
<protein>
    <recommendedName>
        <fullName evidence="1">Transcription regulator PadR N-terminal domain-containing protein</fullName>
    </recommendedName>
</protein>
<dbReference type="InterPro" id="IPR005149">
    <property type="entry name" value="Tscrpt_reg_PadR_N"/>
</dbReference>
<accession>A0ABN8ADZ4</accession>
<reference evidence="2 3" key="1">
    <citation type="submission" date="2021-10" db="EMBL/GenBank/DDBJ databases">
        <authorList>
            <person name="Criscuolo A."/>
        </authorList>
    </citation>
    <scope>NUCLEOTIDE SEQUENCE [LARGE SCALE GENOMIC DNA]</scope>
    <source>
        <strain evidence="3">CIP 111883</strain>
    </source>
</reference>
<comment type="caution">
    <text evidence="2">The sequence shown here is derived from an EMBL/GenBank/DDBJ whole genome shotgun (WGS) entry which is preliminary data.</text>
</comment>
<dbReference type="Pfam" id="PF03551">
    <property type="entry name" value="PadR"/>
    <property type="match status" value="1"/>
</dbReference>
<gene>
    <name evidence="2" type="ORF">BACCIP111883_02095</name>
</gene>
<feature type="domain" description="Transcription regulator PadR N-terminal" evidence="1">
    <location>
        <begin position="42"/>
        <end position="110"/>
    </location>
</feature>
<evidence type="ECO:0000313" key="2">
    <source>
        <dbReference type="EMBL" id="CAG9621323.1"/>
    </source>
</evidence>
<evidence type="ECO:0000313" key="3">
    <source>
        <dbReference type="Proteomes" id="UP000789833"/>
    </source>
</evidence>
<dbReference type="InterPro" id="IPR036388">
    <property type="entry name" value="WH-like_DNA-bd_sf"/>
</dbReference>
<keyword evidence="3" id="KW-1185">Reference proteome</keyword>
<dbReference type="InterPro" id="IPR036390">
    <property type="entry name" value="WH_DNA-bd_sf"/>
</dbReference>
<sequence length="133" mass="15638">MEDKLKRLRKSMENTVMKELIFEKKQMDAIRKSIKNDYRLAILQLLRTEKSGAEVIKGLRARGITAFEDLEGMLFTSLHDLEQQHVLESYWVESEKRYKLARKGHKLLEELEGETRKSLSEKLQELWSGGSNR</sequence>
<organism evidence="2 3">
    <name type="scientific">Sutcliffiella rhizosphaerae</name>
    <dbReference type="NCBI Taxonomy" id="2880967"/>
    <lineage>
        <taxon>Bacteria</taxon>
        <taxon>Bacillati</taxon>
        <taxon>Bacillota</taxon>
        <taxon>Bacilli</taxon>
        <taxon>Bacillales</taxon>
        <taxon>Bacillaceae</taxon>
        <taxon>Sutcliffiella</taxon>
    </lineage>
</organism>